<reference evidence="1" key="2">
    <citation type="submission" date="2020-09" db="EMBL/GenBank/DDBJ databases">
        <authorList>
            <person name="Sun Q."/>
            <person name="Zhou Y."/>
        </authorList>
    </citation>
    <scope>NUCLEOTIDE SEQUENCE</scope>
    <source>
        <strain evidence="1">CGMCC 4.7430</strain>
    </source>
</reference>
<organism evidence="1 2">
    <name type="scientific">Nonomuraea glycinis</name>
    <dbReference type="NCBI Taxonomy" id="2047744"/>
    <lineage>
        <taxon>Bacteria</taxon>
        <taxon>Bacillati</taxon>
        <taxon>Actinomycetota</taxon>
        <taxon>Actinomycetes</taxon>
        <taxon>Streptosporangiales</taxon>
        <taxon>Streptosporangiaceae</taxon>
        <taxon>Nonomuraea</taxon>
    </lineage>
</organism>
<dbReference type="EMBL" id="BMNK01000018">
    <property type="protein sequence ID" value="GGP15364.1"/>
    <property type="molecule type" value="Genomic_DNA"/>
</dbReference>
<sequence>MLLGDSDPANLTIRSVRGLRSTRARVVIISHTNNPAPCSRQSALNGAFVMPAIGASTTGGHTSIGPIFTPSVVAQVEP</sequence>
<gene>
    <name evidence="1" type="ORF">GCM10012278_74850</name>
</gene>
<evidence type="ECO:0000313" key="1">
    <source>
        <dbReference type="EMBL" id="GGP15364.1"/>
    </source>
</evidence>
<proteinExistence type="predicted"/>
<reference evidence="1" key="1">
    <citation type="journal article" date="2014" name="Int. J. Syst. Evol. Microbiol.">
        <title>Complete genome sequence of Corynebacterium casei LMG S-19264T (=DSM 44701T), isolated from a smear-ripened cheese.</title>
        <authorList>
            <consortium name="US DOE Joint Genome Institute (JGI-PGF)"/>
            <person name="Walter F."/>
            <person name="Albersmeier A."/>
            <person name="Kalinowski J."/>
            <person name="Ruckert C."/>
        </authorList>
    </citation>
    <scope>NUCLEOTIDE SEQUENCE</scope>
    <source>
        <strain evidence="1">CGMCC 4.7430</strain>
    </source>
</reference>
<comment type="caution">
    <text evidence="1">The sequence shown here is derived from an EMBL/GenBank/DDBJ whole genome shotgun (WGS) entry which is preliminary data.</text>
</comment>
<accession>A0A918E8S7</accession>
<name>A0A918E8S7_9ACTN</name>
<keyword evidence="2" id="KW-1185">Reference proteome</keyword>
<dbReference type="AlphaFoldDB" id="A0A918E8S7"/>
<evidence type="ECO:0000313" key="2">
    <source>
        <dbReference type="Proteomes" id="UP000660745"/>
    </source>
</evidence>
<protein>
    <submittedName>
        <fullName evidence="1">Uncharacterized protein</fullName>
    </submittedName>
</protein>
<dbReference type="Proteomes" id="UP000660745">
    <property type="component" value="Unassembled WGS sequence"/>
</dbReference>